<accession>A0A2U3DR60</accession>
<organism evidence="2 3">
    <name type="scientific">Purpureocillium lilacinum</name>
    <name type="common">Paecilomyces lilacinus</name>
    <dbReference type="NCBI Taxonomy" id="33203"/>
    <lineage>
        <taxon>Eukaryota</taxon>
        <taxon>Fungi</taxon>
        <taxon>Dikarya</taxon>
        <taxon>Ascomycota</taxon>
        <taxon>Pezizomycotina</taxon>
        <taxon>Sordariomycetes</taxon>
        <taxon>Hypocreomycetidae</taxon>
        <taxon>Hypocreales</taxon>
        <taxon>Ophiocordycipitaceae</taxon>
        <taxon>Purpureocillium</taxon>
    </lineage>
</organism>
<dbReference type="AlphaFoldDB" id="A0A2U3DR60"/>
<evidence type="ECO:0000256" key="1">
    <source>
        <dbReference type="SAM" id="MobiDB-lite"/>
    </source>
</evidence>
<dbReference type="EMBL" id="LCWV01000046">
    <property type="protein sequence ID" value="PWI64740.1"/>
    <property type="molecule type" value="Genomic_DNA"/>
</dbReference>
<sequence length="148" mass="16952">MAKRNVAYDVLRGLLLNIPGLRNEAVEEYCVWHCSKVRSKDQTKAYELARDLTLARSLDLELVYEDNYAQIYIDNGVSEGVARRFVRDVQVFLEECASVEKTEQRVKIPNADATQTRLNEDEALGRWMPPSTARPEGWSSVEKWSDNA</sequence>
<protein>
    <submittedName>
        <fullName evidence="2">Uncharacterized protein</fullName>
    </submittedName>
</protein>
<dbReference type="Proteomes" id="UP000245956">
    <property type="component" value="Unassembled WGS sequence"/>
</dbReference>
<comment type="caution">
    <text evidence="2">The sequence shown here is derived from an EMBL/GenBank/DDBJ whole genome shotgun (WGS) entry which is preliminary data.</text>
</comment>
<gene>
    <name evidence="2" type="ORF">PCL_08605</name>
</gene>
<feature type="region of interest" description="Disordered" evidence="1">
    <location>
        <begin position="119"/>
        <end position="148"/>
    </location>
</feature>
<evidence type="ECO:0000313" key="3">
    <source>
        <dbReference type="Proteomes" id="UP000245956"/>
    </source>
</evidence>
<proteinExistence type="predicted"/>
<evidence type="ECO:0000313" key="2">
    <source>
        <dbReference type="EMBL" id="PWI64740.1"/>
    </source>
</evidence>
<name>A0A2U3DR60_PURLI</name>
<reference evidence="2 3" key="1">
    <citation type="journal article" date="2016" name="Front. Microbiol.">
        <title>Genome and transcriptome sequences reveal the specific parasitism of the nematophagous Purpureocillium lilacinum 36-1.</title>
        <authorList>
            <person name="Xie J."/>
            <person name="Li S."/>
            <person name="Mo C."/>
            <person name="Xiao X."/>
            <person name="Peng D."/>
            <person name="Wang G."/>
            <person name="Xiao Y."/>
        </authorList>
    </citation>
    <scope>NUCLEOTIDE SEQUENCE [LARGE SCALE GENOMIC DNA]</scope>
    <source>
        <strain evidence="2 3">36-1</strain>
    </source>
</reference>